<keyword evidence="1" id="KW-0040">ANK repeat</keyword>
<reference evidence="2" key="1">
    <citation type="submission" date="2021-02" db="EMBL/GenBank/DDBJ databases">
        <authorList>
            <person name="Nowell W R."/>
        </authorList>
    </citation>
    <scope>NUCLEOTIDE SEQUENCE</scope>
</reference>
<dbReference type="AlphaFoldDB" id="A0A8S3GJ93"/>
<dbReference type="SUPFAM" id="SSF48403">
    <property type="entry name" value="Ankyrin repeat"/>
    <property type="match status" value="1"/>
</dbReference>
<evidence type="ECO:0000256" key="1">
    <source>
        <dbReference type="PROSITE-ProRule" id="PRU00023"/>
    </source>
</evidence>
<protein>
    <submittedName>
        <fullName evidence="2">Uncharacterized protein</fullName>
    </submittedName>
</protein>
<dbReference type="Gene3D" id="1.25.40.20">
    <property type="entry name" value="Ankyrin repeat-containing domain"/>
    <property type="match status" value="1"/>
</dbReference>
<dbReference type="InterPro" id="IPR002110">
    <property type="entry name" value="Ankyrin_rpt"/>
</dbReference>
<dbReference type="PROSITE" id="PS50297">
    <property type="entry name" value="ANK_REP_REGION"/>
    <property type="match status" value="1"/>
</dbReference>
<proteinExistence type="predicted"/>
<dbReference type="InterPro" id="IPR036770">
    <property type="entry name" value="Ankyrin_rpt-contain_sf"/>
</dbReference>
<evidence type="ECO:0000313" key="2">
    <source>
        <dbReference type="EMBL" id="CAF5164735.1"/>
    </source>
</evidence>
<name>A0A8S3GJ93_9BILA</name>
<organism evidence="2 3">
    <name type="scientific">Rotaria magnacalcarata</name>
    <dbReference type="NCBI Taxonomy" id="392030"/>
    <lineage>
        <taxon>Eukaryota</taxon>
        <taxon>Metazoa</taxon>
        <taxon>Spiralia</taxon>
        <taxon>Gnathifera</taxon>
        <taxon>Rotifera</taxon>
        <taxon>Eurotatoria</taxon>
        <taxon>Bdelloidea</taxon>
        <taxon>Philodinida</taxon>
        <taxon>Philodinidae</taxon>
        <taxon>Rotaria</taxon>
    </lineage>
</organism>
<feature type="repeat" description="ANK" evidence="1">
    <location>
        <begin position="33"/>
        <end position="66"/>
    </location>
</feature>
<comment type="caution">
    <text evidence="2">The sequence shown here is derived from an EMBL/GenBank/DDBJ whole genome shotgun (WGS) entry which is preliminary data.</text>
</comment>
<dbReference type="PROSITE" id="PS50088">
    <property type="entry name" value="ANK_REPEAT"/>
    <property type="match status" value="1"/>
</dbReference>
<dbReference type="Proteomes" id="UP000681720">
    <property type="component" value="Unassembled WGS sequence"/>
</dbReference>
<evidence type="ECO:0000313" key="3">
    <source>
        <dbReference type="Proteomes" id="UP000681720"/>
    </source>
</evidence>
<gene>
    <name evidence="2" type="ORF">GIL414_LOCUS66125</name>
</gene>
<dbReference type="EMBL" id="CAJOBJ010306659">
    <property type="protein sequence ID" value="CAF5164735.1"/>
    <property type="molecule type" value="Genomic_DNA"/>
</dbReference>
<sequence>MIFYSRFPNVPALQLLLACGSHWLDLDAAERIFGGTALHLACQQFEEPVIVKCLIHAGAHLDCVNDEGQTPIECADDIAIRALFNTQNVPRRLKCICARLIVDERLNIVEDDLFTPYLQKFILMHDHQRTKSKC</sequence>
<dbReference type="PROSITE" id="PS51257">
    <property type="entry name" value="PROKAR_LIPOPROTEIN"/>
    <property type="match status" value="1"/>
</dbReference>
<accession>A0A8S3GJ93</accession>
<dbReference type="Pfam" id="PF00023">
    <property type="entry name" value="Ank"/>
    <property type="match status" value="1"/>
</dbReference>